<evidence type="ECO:0000313" key="8">
    <source>
        <dbReference type="Proteomes" id="UP000283880"/>
    </source>
</evidence>
<feature type="transmembrane region" description="Helical" evidence="6">
    <location>
        <begin position="88"/>
        <end position="106"/>
    </location>
</feature>
<dbReference type="OrthoDB" id="9792579at2"/>
<dbReference type="GO" id="GO:0005886">
    <property type="term" value="C:plasma membrane"/>
    <property type="evidence" value="ECO:0007669"/>
    <property type="project" value="UniProtKB-SubCell"/>
</dbReference>
<feature type="transmembrane region" description="Helical" evidence="6">
    <location>
        <begin position="229"/>
        <end position="255"/>
    </location>
</feature>
<evidence type="ECO:0000256" key="6">
    <source>
        <dbReference type="SAM" id="Phobius"/>
    </source>
</evidence>
<gene>
    <name evidence="7" type="ORF">DWV29_22950</name>
</gene>
<evidence type="ECO:0000256" key="2">
    <source>
        <dbReference type="ARBA" id="ARBA00022475"/>
    </source>
</evidence>
<keyword evidence="4 6" id="KW-1133">Transmembrane helix</keyword>
<feature type="transmembrane region" description="Helical" evidence="6">
    <location>
        <begin position="51"/>
        <end position="76"/>
    </location>
</feature>
<comment type="caution">
    <text evidence="7">The sequence shown here is derived from an EMBL/GenBank/DDBJ whole genome shotgun (WGS) entry which is preliminary data.</text>
</comment>
<evidence type="ECO:0000256" key="1">
    <source>
        <dbReference type="ARBA" id="ARBA00004651"/>
    </source>
</evidence>
<dbReference type="PANTHER" id="PTHR43370:SF1">
    <property type="entry name" value="GUANOSINE ABC TRANSPORTER PERMEASE PROTEIN NUPQ"/>
    <property type="match status" value="1"/>
</dbReference>
<evidence type="ECO:0000256" key="4">
    <source>
        <dbReference type="ARBA" id="ARBA00022989"/>
    </source>
</evidence>
<dbReference type="GO" id="GO:0022857">
    <property type="term" value="F:transmembrane transporter activity"/>
    <property type="evidence" value="ECO:0007669"/>
    <property type="project" value="InterPro"/>
</dbReference>
<dbReference type="Proteomes" id="UP000283880">
    <property type="component" value="Unassembled WGS sequence"/>
</dbReference>
<keyword evidence="2" id="KW-1003">Cell membrane</keyword>
<dbReference type="InterPro" id="IPR001851">
    <property type="entry name" value="ABC_transp_permease"/>
</dbReference>
<evidence type="ECO:0000256" key="5">
    <source>
        <dbReference type="ARBA" id="ARBA00023136"/>
    </source>
</evidence>
<comment type="subcellular location">
    <subcellularLocation>
        <location evidence="1">Cell membrane</location>
        <topology evidence="1">Multi-pass membrane protein</topology>
    </subcellularLocation>
</comment>
<keyword evidence="3 6" id="KW-0812">Transmembrane</keyword>
<dbReference type="CDD" id="cd06580">
    <property type="entry name" value="TM_PBP1_transp_TpRbsC_like"/>
    <property type="match status" value="1"/>
</dbReference>
<protein>
    <submittedName>
        <fullName evidence="7">ABC transporter permease</fullName>
    </submittedName>
</protein>
<dbReference type="AlphaFoldDB" id="A0A413F9F7"/>
<proteinExistence type="predicted"/>
<feature type="transmembrane region" description="Helical" evidence="6">
    <location>
        <begin position="140"/>
        <end position="163"/>
    </location>
</feature>
<organism evidence="7 8">
    <name type="scientific">Enterocloster asparagiformis</name>
    <dbReference type="NCBI Taxonomy" id="333367"/>
    <lineage>
        <taxon>Bacteria</taxon>
        <taxon>Bacillati</taxon>
        <taxon>Bacillota</taxon>
        <taxon>Clostridia</taxon>
        <taxon>Lachnospirales</taxon>
        <taxon>Lachnospiraceae</taxon>
        <taxon>Enterocloster</taxon>
    </lineage>
</organism>
<dbReference type="EMBL" id="QSBM01000021">
    <property type="protein sequence ID" value="RGX24625.1"/>
    <property type="molecule type" value="Genomic_DNA"/>
</dbReference>
<sequence>MISASIISPILRVTTPILLCALGGVYSERSGTGNITYEGSMLMGTFTGVVGSYFSGSALVGVLCAILGGVFVNVFYGMLRLKMGGDNVVCGFAVNSFCVGATTYLLRTVFKTSGTLSDPRIQGLYKVRVPVLKDIPVIKYFFVNQTLLVYLTFILVILTSIILKRTKFGMNIRACGENPMAAAAVGVDVNKTRWMCIIITGVLCGLGGAQMALGNLTQFSEDMVGGRGFIALAAVILSRATPWGVCCTAILFGFAEAYANLLQLTNISSYLILMIPYAAVILILVLQPERLKELRMKWKVHQNKAV</sequence>
<dbReference type="PANTHER" id="PTHR43370">
    <property type="entry name" value="SUGAR ABC TRANSPORTER INTEGRAL MEMBRANE PROTEIN-RELATED"/>
    <property type="match status" value="1"/>
</dbReference>
<name>A0A413F9F7_9FIRM</name>
<evidence type="ECO:0000313" key="7">
    <source>
        <dbReference type="EMBL" id="RGX24625.1"/>
    </source>
</evidence>
<accession>A0A413F9F7</accession>
<evidence type="ECO:0000256" key="3">
    <source>
        <dbReference type="ARBA" id="ARBA00022692"/>
    </source>
</evidence>
<keyword evidence="5 6" id="KW-0472">Membrane</keyword>
<feature type="transmembrane region" description="Helical" evidence="6">
    <location>
        <begin position="267"/>
        <end position="286"/>
    </location>
</feature>
<reference evidence="7 8" key="1">
    <citation type="submission" date="2018-08" db="EMBL/GenBank/DDBJ databases">
        <title>A genome reference for cultivated species of the human gut microbiota.</title>
        <authorList>
            <person name="Zou Y."/>
            <person name="Xue W."/>
            <person name="Luo G."/>
        </authorList>
    </citation>
    <scope>NUCLEOTIDE SEQUENCE [LARGE SCALE GENOMIC DNA]</scope>
    <source>
        <strain evidence="7 8">AF04-15</strain>
    </source>
</reference>
<dbReference type="Pfam" id="PF02653">
    <property type="entry name" value="BPD_transp_2"/>
    <property type="match status" value="1"/>
</dbReference>
<dbReference type="RefSeq" id="WP_007719598.1">
    <property type="nucleotide sequence ID" value="NZ_BAABXR010000001.1"/>
</dbReference>